<dbReference type="EMBL" id="JAQQWL010000013">
    <property type="protein sequence ID" value="KAK8042847.1"/>
    <property type="molecule type" value="Genomic_DNA"/>
</dbReference>
<sequence length="226" mass="25895">MQNLSALEVSEPKEDEDGGHISLGDERKKFWADMPGLGDAWDDNLIAYQATFYDSKKWKLPRRGRMLKPSLLDWFLYMMSASQATLLLTSPSYAVVHVLERDAHPLAALELRAAVSSFRVGVTELLRLRRAECRPEPSCALGEGFDDVQGLKGRGGKFLWTGAGGYSLERWAFWKERWQELDERRERDEDRIAVLEAISNAEKTRLWSAVGYWSQWFGKQTISDVY</sequence>
<proteinExistence type="predicted"/>
<evidence type="ECO:0000313" key="3">
    <source>
        <dbReference type="Proteomes" id="UP001480595"/>
    </source>
</evidence>
<name>A0ABR1T8V1_9PEZI</name>
<organism evidence="2 3">
    <name type="scientific">Apiospora phragmitis</name>
    <dbReference type="NCBI Taxonomy" id="2905665"/>
    <lineage>
        <taxon>Eukaryota</taxon>
        <taxon>Fungi</taxon>
        <taxon>Dikarya</taxon>
        <taxon>Ascomycota</taxon>
        <taxon>Pezizomycotina</taxon>
        <taxon>Sordariomycetes</taxon>
        <taxon>Xylariomycetidae</taxon>
        <taxon>Amphisphaeriales</taxon>
        <taxon>Apiosporaceae</taxon>
        <taxon>Apiospora</taxon>
    </lineage>
</organism>
<evidence type="ECO:0000313" key="2">
    <source>
        <dbReference type="EMBL" id="KAK8042847.1"/>
    </source>
</evidence>
<dbReference type="RefSeq" id="XP_066709700.1">
    <property type="nucleotide sequence ID" value="XM_066864739.1"/>
</dbReference>
<reference evidence="2 3" key="1">
    <citation type="submission" date="2023-01" db="EMBL/GenBank/DDBJ databases">
        <title>Analysis of 21 Apiospora genomes using comparative genomics revels a genus with tremendous synthesis potential of carbohydrate active enzymes and secondary metabolites.</title>
        <authorList>
            <person name="Sorensen T."/>
        </authorList>
    </citation>
    <scope>NUCLEOTIDE SEQUENCE [LARGE SCALE GENOMIC DNA]</scope>
    <source>
        <strain evidence="2 3">CBS 135458</strain>
    </source>
</reference>
<feature type="region of interest" description="Disordered" evidence="1">
    <location>
        <begin position="1"/>
        <end position="21"/>
    </location>
</feature>
<dbReference type="InterPro" id="IPR022085">
    <property type="entry name" value="OpdG"/>
</dbReference>
<keyword evidence="3" id="KW-1185">Reference proteome</keyword>
<dbReference type="Proteomes" id="UP001480595">
    <property type="component" value="Unassembled WGS sequence"/>
</dbReference>
<protein>
    <submittedName>
        <fullName evidence="2">Uncharacterized protein</fullName>
    </submittedName>
</protein>
<dbReference type="GeneID" id="92097802"/>
<comment type="caution">
    <text evidence="2">The sequence shown here is derived from an EMBL/GenBank/DDBJ whole genome shotgun (WGS) entry which is preliminary data.</text>
</comment>
<dbReference type="Pfam" id="PF12311">
    <property type="entry name" value="DUF3632"/>
    <property type="match status" value="1"/>
</dbReference>
<accession>A0ABR1T8V1</accession>
<gene>
    <name evidence="2" type="ORF">PG994_013330</name>
</gene>
<evidence type="ECO:0000256" key="1">
    <source>
        <dbReference type="SAM" id="MobiDB-lite"/>
    </source>
</evidence>